<dbReference type="GO" id="GO:0009264">
    <property type="term" value="P:deoxyribonucleotide catabolic process"/>
    <property type="evidence" value="ECO:0007669"/>
    <property type="project" value="UniProtKB-UniRule"/>
</dbReference>
<dbReference type="Proteomes" id="UP000184476">
    <property type="component" value="Unassembled WGS sequence"/>
</dbReference>
<dbReference type="PANTHER" id="PTHR10889">
    <property type="entry name" value="DEOXYRIBOSE-PHOSPHATE ALDOLASE"/>
    <property type="match status" value="1"/>
</dbReference>
<sequence length="216" mass="23336">MSDMLAKYIDHTLLQPDATRQQIENLCQEAIKYQFYAICIQPYWIPIVRNQYGDQLNICTVVGFPHGSSIKESKAFETQLAVQLGADEIDMVIHLPALFQGEWKYVESDIAEVVKAAQGHLVKVILETALLSTQQIITACQVAKLAGAHFVKTSTGYASSGATTDVVQIMHQTVGGDLGIKASGGIHDRETALSMIDAGATRIGTSNGLNIVSSKG</sequence>
<evidence type="ECO:0000256" key="4">
    <source>
        <dbReference type="ARBA" id="ARBA00023270"/>
    </source>
</evidence>
<keyword evidence="3 7" id="KW-0456">Lyase</keyword>
<gene>
    <name evidence="7" type="primary">deoC</name>
    <name evidence="8" type="ORF">SAMN05444392_102223</name>
</gene>
<evidence type="ECO:0000256" key="7">
    <source>
        <dbReference type="HAMAP-Rule" id="MF_00114"/>
    </source>
</evidence>
<comment type="catalytic activity">
    <reaction evidence="5 7">
        <text>2-deoxy-D-ribose 5-phosphate = D-glyceraldehyde 3-phosphate + acetaldehyde</text>
        <dbReference type="Rhea" id="RHEA:12821"/>
        <dbReference type="ChEBI" id="CHEBI:15343"/>
        <dbReference type="ChEBI" id="CHEBI:59776"/>
        <dbReference type="ChEBI" id="CHEBI:62877"/>
        <dbReference type="EC" id="4.1.2.4"/>
    </reaction>
</comment>
<dbReference type="InterPro" id="IPR011343">
    <property type="entry name" value="DeoC"/>
</dbReference>
<accession>A0A1M4V8B8</accession>
<dbReference type="CDD" id="cd00959">
    <property type="entry name" value="DeoC"/>
    <property type="match status" value="1"/>
</dbReference>
<dbReference type="NCBIfam" id="TIGR00126">
    <property type="entry name" value="deoC"/>
    <property type="match status" value="1"/>
</dbReference>
<feature type="active site" description="Schiff-base intermediate with acetaldehyde" evidence="7">
    <location>
        <position position="152"/>
    </location>
</feature>
<dbReference type="AlphaFoldDB" id="A0A1M4V8B8"/>
<dbReference type="GO" id="GO:0005737">
    <property type="term" value="C:cytoplasm"/>
    <property type="evidence" value="ECO:0007669"/>
    <property type="project" value="UniProtKB-SubCell"/>
</dbReference>
<dbReference type="InterPro" id="IPR013785">
    <property type="entry name" value="Aldolase_TIM"/>
</dbReference>
<dbReference type="GO" id="GO:0016052">
    <property type="term" value="P:carbohydrate catabolic process"/>
    <property type="evidence" value="ECO:0007669"/>
    <property type="project" value="TreeGrafter"/>
</dbReference>
<name>A0A1M4V8B8_9BACL</name>
<keyword evidence="9" id="KW-1185">Reference proteome</keyword>
<keyword evidence="2 7" id="KW-0963">Cytoplasm</keyword>
<feature type="active site" description="Proton donor/acceptor" evidence="7">
    <location>
        <position position="90"/>
    </location>
</feature>
<dbReference type="HAMAP" id="MF_00114">
    <property type="entry name" value="DeoC_type1"/>
    <property type="match status" value="1"/>
</dbReference>
<dbReference type="Gene3D" id="3.20.20.70">
    <property type="entry name" value="Aldolase class I"/>
    <property type="match status" value="1"/>
</dbReference>
<comment type="pathway">
    <text evidence="7">Carbohydrate degradation; 2-deoxy-D-ribose 1-phosphate degradation; D-glyceraldehyde 3-phosphate and acetaldehyde from 2-deoxy-alpha-D-ribose 1-phosphate: step 2/2.</text>
</comment>
<dbReference type="Pfam" id="PF01791">
    <property type="entry name" value="DeoC"/>
    <property type="match status" value="1"/>
</dbReference>
<dbReference type="InterPro" id="IPR002915">
    <property type="entry name" value="DeoC/FbaB/LacD_aldolase"/>
</dbReference>
<dbReference type="STRING" id="112248.SAMN05444392_102223"/>
<dbReference type="FunFam" id="3.20.20.70:FF:000044">
    <property type="entry name" value="Deoxyribose-phosphate aldolase"/>
    <property type="match status" value="1"/>
</dbReference>
<evidence type="ECO:0000256" key="6">
    <source>
        <dbReference type="ARBA" id="ARBA00056337"/>
    </source>
</evidence>
<dbReference type="PANTHER" id="PTHR10889:SF1">
    <property type="entry name" value="DEOXYRIBOSE-PHOSPHATE ALDOLASE"/>
    <property type="match status" value="1"/>
</dbReference>
<feature type="active site" description="Proton donor/acceptor" evidence="7">
    <location>
        <position position="181"/>
    </location>
</feature>
<dbReference type="InterPro" id="IPR028581">
    <property type="entry name" value="DeoC_typeI"/>
</dbReference>
<evidence type="ECO:0000256" key="5">
    <source>
        <dbReference type="ARBA" id="ARBA00048791"/>
    </source>
</evidence>
<protein>
    <recommendedName>
        <fullName evidence="7">Deoxyribose-phosphate aldolase</fullName>
        <shortName evidence="7">DERA</shortName>
        <ecNumber evidence="7">4.1.2.4</ecNumber>
    </recommendedName>
    <alternativeName>
        <fullName evidence="7">2-deoxy-D-ribose 5-phosphate aldolase</fullName>
    </alternativeName>
    <alternativeName>
        <fullName evidence="7">Phosphodeoxyriboaldolase</fullName>
        <shortName evidence="7">Deoxyriboaldolase</shortName>
    </alternativeName>
</protein>
<dbReference type="PIRSF" id="PIRSF001357">
    <property type="entry name" value="DeoC"/>
    <property type="match status" value="1"/>
</dbReference>
<organism evidence="8 9">
    <name type="scientific">Seinonella peptonophila</name>
    <dbReference type="NCBI Taxonomy" id="112248"/>
    <lineage>
        <taxon>Bacteria</taxon>
        <taxon>Bacillati</taxon>
        <taxon>Bacillota</taxon>
        <taxon>Bacilli</taxon>
        <taxon>Bacillales</taxon>
        <taxon>Thermoactinomycetaceae</taxon>
        <taxon>Seinonella</taxon>
    </lineage>
</organism>
<evidence type="ECO:0000313" key="8">
    <source>
        <dbReference type="EMBL" id="SHE65130.1"/>
    </source>
</evidence>
<comment type="subcellular location">
    <subcellularLocation>
        <location evidence="7">Cytoplasm</location>
    </subcellularLocation>
</comment>
<evidence type="ECO:0000256" key="2">
    <source>
        <dbReference type="ARBA" id="ARBA00022490"/>
    </source>
</evidence>
<comment type="similarity">
    <text evidence="1 7">Belongs to the DeoC/FbaB aldolase family. DeoC type 1 subfamily.</text>
</comment>
<evidence type="ECO:0000313" key="9">
    <source>
        <dbReference type="Proteomes" id="UP000184476"/>
    </source>
</evidence>
<dbReference type="EMBL" id="FQVL01000002">
    <property type="protein sequence ID" value="SHE65130.1"/>
    <property type="molecule type" value="Genomic_DNA"/>
</dbReference>
<dbReference type="GO" id="GO:0006018">
    <property type="term" value="P:2-deoxyribose 1-phosphate catabolic process"/>
    <property type="evidence" value="ECO:0007669"/>
    <property type="project" value="UniProtKB-UniRule"/>
</dbReference>
<proteinExistence type="inferred from homology"/>
<comment type="function">
    <text evidence="6 7">Catalyzes a reversible aldol reaction between acetaldehyde and D-glyceraldehyde 3-phosphate to generate 2-deoxy-D-ribose 5-phosphate.</text>
</comment>
<dbReference type="UniPathway" id="UPA00002">
    <property type="reaction ID" value="UER00468"/>
</dbReference>
<evidence type="ECO:0000256" key="3">
    <source>
        <dbReference type="ARBA" id="ARBA00023239"/>
    </source>
</evidence>
<keyword evidence="4 7" id="KW-0704">Schiff base</keyword>
<dbReference type="GO" id="GO:0004139">
    <property type="term" value="F:deoxyribose-phosphate aldolase activity"/>
    <property type="evidence" value="ECO:0007669"/>
    <property type="project" value="UniProtKB-UniRule"/>
</dbReference>
<reference evidence="8 9" key="1">
    <citation type="submission" date="2016-11" db="EMBL/GenBank/DDBJ databases">
        <authorList>
            <person name="Jaros S."/>
            <person name="Januszkiewicz K."/>
            <person name="Wedrychowicz H."/>
        </authorList>
    </citation>
    <scope>NUCLEOTIDE SEQUENCE [LARGE SCALE GENOMIC DNA]</scope>
    <source>
        <strain evidence="8 9">DSM 44666</strain>
    </source>
</reference>
<dbReference type="SMART" id="SM01133">
    <property type="entry name" value="DeoC"/>
    <property type="match status" value="1"/>
</dbReference>
<evidence type="ECO:0000256" key="1">
    <source>
        <dbReference type="ARBA" id="ARBA00010936"/>
    </source>
</evidence>
<dbReference type="EC" id="4.1.2.4" evidence="7"/>
<dbReference type="SUPFAM" id="SSF51569">
    <property type="entry name" value="Aldolase"/>
    <property type="match status" value="1"/>
</dbReference>